<dbReference type="SUPFAM" id="SSF47413">
    <property type="entry name" value="lambda repressor-like DNA-binding domains"/>
    <property type="match status" value="1"/>
</dbReference>
<protein>
    <submittedName>
        <fullName evidence="6">Transcriptional regulator, LacI family</fullName>
    </submittedName>
</protein>
<keyword evidence="7" id="KW-1185">Reference proteome</keyword>
<sequence>MGVTIKDIAKEIGVSYATVSRALNDHPDVNDDTKKKVLRISKEMGYKPNDIARGLVRQETNTIGLLIPDITNPFYPQVARGVEEAAAAAGYNVFLCNTNWNKEREKHYIDALLQKQVDGLIMTPSSEELEHLTAVLKSRVETVFVSSFIKHADFTSVIVDNVRGAEMAVEYLIEKGHQNIGFIGAGEGRFANKERLKGYKQALENHGLEVKAENVRDQQGSYKRKSGYFLMNELLKLPETPTAIFCYNDLLALGAIQAIKENGREVPQDIAVIGFDDISFASLPEIQLTTVSQPKYDMGKIALETLVDKIKTKSKQAVNRRIILDPSLIIRQTS</sequence>
<evidence type="ECO:0000313" key="7">
    <source>
        <dbReference type="Proteomes" id="UP000199006"/>
    </source>
</evidence>
<gene>
    <name evidence="6" type="ORF">SAMN02983006_02165</name>
</gene>
<dbReference type="PANTHER" id="PTHR30146">
    <property type="entry name" value="LACI-RELATED TRANSCRIPTIONAL REPRESSOR"/>
    <property type="match status" value="1"/>
</dbReference>
<dbReference type="EMBL" id="FOTI01000035">
    <property type="protein sequence ID" value="SFL84009.1"/>
    <property type="molecule type" value="Genomic_DNA"/>
</dbReference>
<evidence type="ECO:0000256" key="3">
    <source>
        <dbReference type="ARBA" id="ARBA00023125"/>
    </source>
</evidence>
<dbReference type="Gene3D" id="1.10.260.40">
    <property type="entry name" value="lambda repressor-like DNA-binding domains"/>
    <property type="match status" value="1"/>
</dbReference>
<evidence type="ECO:0000256" key="1">
    <source>
        <dbReference type="ARBA" id="ARBA00022491"/>
    </source>
</evidence>
<dbReference type="AlphaFoldDB" id="A0A1I4KZM2"/>
<keyword evidence="3" id="KW-0238">DNA-binding</keyword>
<dbReference type="Gene3D" id="3.40.50.2300">
    <property type="match status" value="2"/>
</dbReference>
<evidence type="ECO:0000313" key="6">
    <source>
        <dbReference type="EMBL" id="SFL84009.1"/>
    </source>
</evidence>
<dbReference type="CDD" id="cd01392">
    <property type="entry name" value="HTH_LacI"/>
    <property type="match status" value="1"/>
</dbReference>
<keyword evidence="1" id="KW-0678">Repressor</keyword>
<organism evidence="6 7">
    <name type="scientific">Halanaerobium salsuginis</name>
    <dbReference type="NCBI Taxonomy" id="29563"/>
    <lineage>
        <taxon>Bacteria</taxon>
        <taxon>Bacillati</taxon>
        <taxon>Bacillota</taxon>
        <taxon>Clostridia</taxon>
        <taxon>Halanaerobiales</taxon>
        <taxon>Halanaerobiaceae</taxon>
        <taxon>Halanaerobium</taxon>
    </lineage>
</organism>
<dbReference type="PROSITE" id="PS50932">
    <property type="entry name" value="HTH_LACI_2"/>
    <property type="match status" value="1"/>
</dbReference>
<dbReference type="PRINTS" id="PR00036">
    <property type="entry name" value="HTHLACI"/>
</dbReference>
<dbReference type="Pfam" id="PF00532">
    <property type="entry name" value="Peripla_BP_1"/>
    <property type="match status" value="1"/>
</dbReference>
<dbReference type="InterPro" id="IPR010982">
    <property type="entry name" value="Lambda_DNA-bd_dom_sf"/>
</dbReference>
<keyword evidence="4" id="KW-0804">Transcription</keyword>
<evidence type="ECO:0000259" key="5">
    <source>
        <dbReference type="PROSITE" id="PS50932"/>
    </source>
</evidence>
<dbReference type="STRING" id="29563.SAMN02983006_02165"/>
<dbReference type="InterPro" id="IPR001761">
    <property type="entry name" value="Peripla_BP/Lac1_sug-bd_dom"/>
</dbReference>
<dbReference type="GO" id="GO:0000976">
    <property type="term" value="F:transcription cis-regulatory region binding"/>
    <property type="evidence" value="ECO:0007669"/>
    <property type="project" value="TreeGrafter"/>
</dbReference>
<dbReference type="CDD" id="cd06267">
    <property type="entry name" value="PBP1_LacI_sugar_binding-like"/>
    <property type="match status" value="1"/>
</dbReference>
<dbReference type="Proteomes" id="UP000199006">
    <property type="component" value="Unassembled WGS sequence"/>
</dbReference>
<evidence type="ECO:0000256" key="2">
    <source>
        <dbReference type="ARBA" id="ARBA00023015"/>
    </source>
</evidence>
<dbReference type="InterPro" id="IPR028082">
    <property type="entry name" value="Peripla_BP_I"/>
</dbReference>
<dbReference type="OrthoDB" id="369222at2"/>
<dbReference type="SUPFAM" id="SSF53822">
    <property type="entry name" value="Periplasmic binding protein-like I"/>
    <property type="match status" value="1"/>
</dbReference>
<reference evidence="6 7" key="1">
    <citation type="submission" date="2016-10" db="EMBL/GenBank/DDBJ databases">
        <authorList>
            <person name="de Groot N.N."/>
        </authorList>
    </citation>
    <scope>NUCLEOTIDE SEQUENCE [LARGE SCALE GENOMIC DNA]</scope>
    <source>
        <strain evidence="6 7">ATCC 51327</strain>
    </source>
</reference>
<proteinExistence type="predicted"/>
<evidence type="ECO:0000256" key="4">
    <source>
        <dbReference type="ARBA" id="ARBA00023163"/>
    </source>
</evidence>
<feature type="domain" description="HTH lacI-type" evidence="5">
    <location>
        <begin position="3"/>
        <end position="57"/>
    </location>
</feature>
<dbReference type="Pfam" id="PF00356">
    <property type="entry name" value="LacI"/>
    <property type="match status" value="1"/>
</dbReference>
<accession>A0A1I4KZM2</accession>
<dbReference type="InterPro" id="IPR000843">
    <property type="entry name" value="HTH_LacI"/>
</dbReference>
<dbReference type="RefSeq" id="WP_089862206.1">
    <property type="nucleotide sequence ID" value="NZ_FOTI01000035.1"/>
</dbReference>
<dbReference type="PANTHER" id="PTHR30146:SF148">
    <property type="entry name" value="HTH-TYPE TRANSCRIPTIONAL REPRESSOR PURR-RELATED"/>
    <property type="match status" value="1"/>
</dbReference>
<dbReference type="SMART" id="SM00354">
    <property type="entry name" value="HTH_LACI"/>
    <property type="match status" value="1"/>
</dbReference>
<keyword evidence="2" id="KW-0805">Transcription regulation</keyword>
<name>A0A1I4KZM2_9FIRM</name>
<dbReference type="GO" id="GO:0003700">
    <property type="term" value="F:DNA-binding transcription factor activity"/>
    <property type="evidence" value="ECO:0007669"/>
    <property type="project" value="TreeGrafter"/>
</dbReference>